<dbReference type="OrthoDB" id="496981at2759"/>
<gene>
    <name evidence="1" type="ORF">F5X68DRAFT_155707</name>
</gene>
<dbReference type="GO" id="GO:0016791">
    <property type="term" value="F:phosphatase activity"/>
    <property type="evidence" value="ECO:0007669"/>
    <property type="project" value="TreeGrafter"/>
</dbReference>
<dbReference type="GO" id="GO:0005737">
    <property type="term" value="C:cytoplasm"/>
    <property type="evidence" value="ECO:0007669"/>
    <property type="project" value="TreeGrafter"/>
</dbReference>
<comment type="caution">
    <text evidence="1">The sequence shown here is derived from an EMBL/GenBank/DDBJ whole genome shotgun (WGS) entry which is preliminary data.</text>
</comment>
<dbReference type="InterPro" id="IPR013078">
    <property type="entry name" value="His_Pase_superF_clade-1"/>
</dbReference>
<sequence>MTSKGTNHTVKFSLVPGFFVDLLEKSRQDPAAKITTQPNLGLLDRSSWPGNVSQSTSDDSKTSWELLADHVARLNQAASGSTKYKVLFVTRHGQGYHNTMEAKVGTEAWDNHWSKLDGDGTVVWADAKIDPNGIVQAAELSAIWSNVATNEKLPLPPSIYTSPLARCLETTRRVLSATYQEQGAEFRPVIKELLRERLTDHTCDRRSSLSWIQANYPDYVVEPGFSEEDTLWSSTRYETMEEHVARKQKVLEDIFNTDDNGFVALVAHSMAISAILGVLREENIRVRAGSTIVLFVKAESGEL</sequence>
<accession>A0A9P8V7N6</accession>
<dbReference type="PANTHER" id="PTHR48100:SF1">
    <property type="entry name" value="HISTIDINE PHOSPHATASE FAMILY PROTEIN-RELATED"/>
    <property type="match status" value="1"/>
</dbReference>
<dbReference type="SMART" id="SM00855">
    <property type="entry name" value="PGAM"/>
    <property type="match status" value="1"/>
</dbReference>
<dbReference type="CDD" id="cd07067">
    <property type="entry name" value="HP_PGM_like"/>
    <property type="match status" value="1"/>
</dbReference>
<dbReference type="SUPFAM" id="SSF53254">
    <property type="entry name" value="Phosphoglycerate mutase-like"/>
    <property type="match status" value="1"/>
</dbReference>
<dbReference type="PANTHER" id="PTHR48100">
    <property type="entry name" value="BROAD-SPECIFICITY PHOSPHATASE YOR283W-RELATED"/>
    <property type="match status" value="1"/>
</dbReference>
<protein>
    <submittedName>
        <fullName evidence="1">Phosphoglycerate mutase</fullName>
    </submittedName>
</protein>
<name>A0A9P8V7N6_9PEZI</name>
<keyword evidence="2" id="KW-1185">Reference proteome</keyword>
<organism evidence="1 2">
    <name type="scientific">Plectosphaerella plurivora</name>
    <dbReference type="NCBI Taxonomy" id="936078"/>
    <lineage>
        <taxon>Eukaryota</taxon>
        <taxon>Fungi</taxon>
        <taxon>Dikarya</taxon>
        <taxon>Ascomycota</taxon>
        <taxon>Pezizomycotina</taxon>
        <taxon>Sordariomycetes</taxon>
        <taxon>Hypocreomycetidae</taxon>
        <taxon>Glomerellales</taxon>
        <taxon>Plectosphaerellaceae</taxon>
        <taxon>Plectosphaerella</taxon>
    </lineage>
</organism>
<proteinExistence type="predicted"/>
<dbReference type="AlphaFoldDB" id="A0A9P8V7N6"/>
<dbReference type="Gene3D" id="3.40.50.1240">
    <property type="entry name" value="Phosphoglycerate mutase-like"/>
    <property type="match status" value="1"/>
</dbReference>
<dbReference type="Pfam" id="PF00300">
    <property type="entry name" value="His_Phos_1"/>
    <property type="match status" value="1"/>
</dbReference>
<dbReference type="Proteomes" id="UP000770015">
    <property type="component" value="Unassembled WGS sequence"/>
</dbReference>
<evidence type="ECO:0000313" key="2">
    <source>
        <dbReference type="Proteomes" id="UP000770015"/>
    </source>
</evidence>
<dbReference type="InterPro" id="IPR050275">
    <property type="entry name" value="PGM_Phosphatase"/>
</dbReference>
<dbReference type="EMBL" id="JAGSXJ010000018">
    <property type="protein sequence ID" value="KAH6682248.1"/>
    <property type="molecule type" value="Genomic_DNA"/>
</dbReference>
<reference evidence="1" key="1">
    <citation type="journal article" date="2021" name="Nat. Commun.">
        <title>Genetic determinants of endophytism in the Arabidopsis root mycobiome.</title>
        <authorList>
            <person name="Mesny F."/>
            <person name="Miyauchi S."/>
            <person name="Thiergart T."/>
            <person name="Pickel B."/>
            <person name="Atanasova L."/>
            <person name="Karlsson M."/>
            <person name="Huettel B."/>
            <person name="Barry K.W."/>
            <person name="Haridas S."/>
            <person name="Chen C."/>
            <person name="Bauer D."/>
            <person name="Andreopoulos W."/>
            <person name="Pangilinan J."/>
            <person name="LaButti K."/>
            <person name="Riley R."/>
            <person name="Lipzen A."/>
            <person name="Clum A."/>
            <person name="Drula E."/>
            <person name="Henrissat B."/>
            <person name="Kohler A."/>
            <person name="Grigoriev I.V."/>
            <person name="Martin F.M."/>
            <person name="Hacquard S."/>
        </authorList>
    </citation>
    <scope>NUCLEOTIDE SEQUENCE</scope>
    <source>
        <strain evidence="1">MPI-SDFR-AT-0117</strain>
    </source>
</reference>
<evidence type="ECO:0000313" key="1">
    <source>
        <dbReference type="EMBL" id="KAH6682248.1"/>
    </source>
</evidence>
<dbReference type="InterPro" id="IPR029033">
    <property type="entry name" value="His_PPase_superfam"/>
</dbReference>